<evidence type="ECO:0000313" key="2">
    <source>
        <dbReference type="Proteomes" id="UP000807342"/>
    </source>
</evidence>
<organism evidence="1 2">
    <name type="scientific">Macrolepiota fuliginosa MF-IS2</name>
    <dbReference type="NCBI Taxonomy" id="1400762"/>
    <lineage>
        <taxon>Eukaryota</taxon>
        <taxon>Fungi</taxon>
        <taxon>Dikarya</taxon>
        <taxon>Basidiomycota</taxon>
        <taxon>Agaricomycotina</taxon>
        <taxon>Agaricomycetes</taxon>
        <taxon>Agaricomycetidae</taxon>
        <taxon>Agaricales</taxon>
        <taxon>Agaricineae</taxon>
        <taxon>Agaricaceae</taxon>
        <taxon>Macrolepiota</taxon>
    </lineage>
</organism>
<dbReference type="Proteomes" id="UP000807342">
    <property type="component" value="Unassembled WGS sequence"/>
</dbReference>
<reference evidence="1" key="1">
    <citation type="submission" date="2020-11" db="EMBL/GenBank/DDBJ databases">
        <authorList>
            <consortium name="DOE Joint Genome Institute"/>
            <person name="Ahrendt S."/>
            <person name="Riley R."/>
            <person name="Andreopoulos W."/>
            <person name="Labutti K."/>
            <person name="Pangilinan J."/>
            <person name="Ruiz-Duenas F.J."/>
            <person name="Barrasa J.M."/>
            <person name="Sanchez-Garcia M."/>
            <person name="Camarero S."/>
            <person name="Miyauchi S."/>
            <person name="Serrano A."/>
            <person name="Linde D."/>
            <person name="Babiker R."/>
            <person name="Drula E."/>
            <person name="Ayuso-Fernandez I."/>
            <person name="Pacheco R."/>
            <person name="Padilla G."/>
            <person name="Ferreira P."/>
            <person name="Barriuso J."/>
            <person name="Kellner H."/>
            <person name="Castanera R."/>
            <person name="Alfaro M."/>
            <person name="Ramirez L."/>
            <person name="Pisabarro A.G."/>
            <person name="Kuo A."/>
            <person name="Tritt A."/>
            <person name="Lipzen A."/>
            <person name="He G."/>
            <person name="Yan M."/>
            <person name="Ng V."/>
            <person name="Cullen D."/>
            <person name="Martin F."/>
            <person name="Rosso M.-N."/>
            <person name="Henrissat B."/>
            <person name="Hibbett D."/>
            <person name="Martinez A.T."/>
            <person name="Grigoriev I.V."/>
        </authorList>
    </citation>
    <scope>NUCLEOTIDE SEQUENCE</scope>
    <source>
        <strain evidence="1">MF-IS2</strain>
    </source>
</reference>
<sequence>MQCVNPRCCHPGMVDSWLLYVDISGALPSHPPLRYFCLSASTYMSGCVLIGRTPEGISVNSCRLLLLGCPHRIYRHLDLMTRHSPFLLAHRATWKHILSIRTQVSKFLAEFQIKFQDARNCWPLVAWFLARRSSHSTYALSLTRWQRVISSLPSSRPVIFNHGGFVPSS</sequence>
<comment type="caution">
    <text evidence="1">The sequence shown here is derived from an EMBL/GenBank/DDBJ whole genome shotgun (WGS) entry which is preliminary data.</text>
</comment>
<keyword evidence="2" id="KW-1185">Reference proteome</keyword>
<name>A0A9P5X793_9AGAR</name>
<evidence type="ECO:0000313" key="1">
    <source>
        <dbReference type="EMBL" id="KAF9444440.1"/>
    </source>
</evidence>
<accession>A0A9P5X793</accession>
<protein>
    <submittedName>
        <fullName evidence="1">Uncharacterized protein</fullName>
    </submittedName>
</protein>
<gene>
    <name evidence="1" type="ORF">P691DRAFT_343033</name>
</gene>
<dbReference type="AlphaFoldDB" id="A0A9P5X793"/>
<proteinExistence type="predicted"/>
<dbReference type="EMBL" id="MU151376">
    <property type="protein sequence ID" value="KAF9444440.1"/>
    <property type="molecule type" value="Genomic_DNA"/>
</dbReference>